<organism evidence="10 11">
    <name type="scientific">Taxus chinensis</name>
    <name type="common">Chinese yew</name>
    <name type="synonym">Taxus wallichiana var. chinensis</name>
    <dbReference type="NCBI Taxonomy" id="29808"/>
    <lineage>
        <taxon>Eukaryota</taxon>
        <taxon>Viridiplantae</taxon>
        <taxon>Streptophyta</taxon>
        <taxon>Embryophyta</taxon>
        <taxon>Tracheophyta</taxon>
        <taxon>Spermatophyta</taxon>
        <taxon>Pinopsida</taxon>
        <taxon>Pinidae</taxon>
        <taxon>Conifers II</taxon>
        <taxon>Cupressales</taxon>
        <taxon>Taxaceae</taxon>
        <taxon>Taxus</taxon>
    </lineage>
</organism>
<protein>
    <recommendedName>
        <fullName evidence="12">Proton pump-interactor 1</fullName>
    </recommendedName>
</protein>
<keyword evidence="2" id="KW-1003">Cell membrane</keyword>
<feature type="compositionally biased region" description="Basic and acidic residues" evidence="9">
    <location>
        <begin position="447"/>
        <end position="457"/>
    </location>
</feature>
<evidence type="ECO:0000313" key="11">
    <source>
        <dbReference type="Proteomes" id="UP000824469"/>
    </source>
</evidence>
<evidence type="ECO:0000256" key="4">
    <source>
        <dbReference type="ARBA" id="ARBA00022989"/>
    </source>
</evidence>
<evidence type="ECO:0000256" key="9">
    <source>
        <dbReference type="SAM" id="MobiDB-lite"/>
    </source>
</evidence>
<dbReference type="PANTHER" id="PTHR32219:SF2">
    <property type="entry name" value="PROTON PUMP-INTERACTOR 1"/>
    <property type="match status" value="1"/>
</dbReference>
<feature type="non-terminal residue" evidence="10">
    <location>
        <position position="1"/>
    </location>
</feature>
<feature type="region of interest" description="Disordered" evidence="9">
    <location>
        <begin position="42"/>
        <end position="66"/>
    </location>
</feature>
<feature type="coiled-coil region" evidence="8">
    <location>
        <begin position="273"/>
        <end position="307"/>
    </location>
</feature>
<evidence type="ECO:0000256" key="3">
    <source>
        <dbReference type="ARBA" id="ARBA00022692"/>
    </source>
</evidence>
<feature type="compositionally biased region" description="Basic and acidic residues" evidence="9">
    <location>
        <begin position="515"/>
        <end position="528"/>
    </location>
</feature>
<comment type="subcellular location">
    <subcellularLocation>
        <location evidence="1">Cell membrane</location>
        <topology evidence="1">Single-pass membrane protein</topology>
    </subcellularLocation>
</comment>
<feature type="compositionally biased region" description="Basic and acidic residues" evidence="9">
    <location>
        <begin position="381"/>
        <end position="395"/>
    </location>
</feature>
<dbReference type="EMBL" id="JAHRHJ020000001">
    <property type="protein sequence ID" value="KAH9330154.1"/>
    <property type="molecule type" value="Genomic_DNA"/>
</dbReference>
<feature type="region of interest" description="Disordered" evidence="9">
    <location>
        <begin position="381"/>
        <end position="589"/>
    </location>
</feature>
<dbReference type="PANTHER" id="PTHR32219">
    <property type="entry name" value="RNA-BINDING PROTEIN YLMH-RELATED"/>
    <property type="match status" value="1"/>
</dbReference>
<sequence length="617" mass="70604">MGVEIVGSHYIKDQPISKMVNVDEDKTQKLETNDMKAFSGFEAADAPSGANVSPKAQDQRRESVIDNGVPVDVKDEWPAPQEPHHFYMVKFRSYEDQQLKSKLEQADKDMQKKNQARYQITEALRAKRSERAEVIEKLKPLSSTEKAYRKSLDEKKKEIEPLHTALGKFRSANVASRERGQGLCSSEDELNRRIQSLQFRIEHDNNTLPEEKQMIREIKQLESTREKVIAHEAVQVKLQDSMGEKELIQDRFKLLGEDLDALRKEQQGAWNRIKPLEEDLKVIDEKINSLQEELAAATERRDKASVTFYQLRKERDAANASYFQYRAVLTIAKALASKKDKQALEELSQKEVEKFMSLWKSDQIFREDYVKKSSPFYIRQLSKDGRTPNPDEKYPIPDGGEGLRSNVGRGNLKKETVLPKVPNNLTDRSFPEVNGDSKENQLPTGSDKGKLSTHESEIAPASEVISKDKTTTHDEEDAVILKEKRREEEIAKAKQAQERKKRQAEKALAKAAAKAQKEVEKKMKEREKKARKKASATQASELEAPLNSEEDANNADEPELKMTEDTEQQKEFETNEKPRPRKRASAIKSKVKPYFPKSALKKKQSFPSWLWVGIAIL</sequence>
<proteinExistence type="inferred from homology"/>
<evidence type="ECO:0000256" key="6">
    <source>
        <dbReference type="ARBA" id="ARBA00023136"/>
    </source>
</evidence>
<reference evidence="10 11" key="1">
    <citation type="journal article" date="2021" name="Nat. Plants">
        <title>The Taxus genome provides insights into paclitaxel biosynthesis.</title>
        <authorList>
            <person name="Xiong X."/>
            <person name="Gou J."/>
            <person name="Liao Q."/>
            <person name="Li Y."/>
            <person name="Zhou Q."/>
            <person name="Bi G."/>
            <person name="Li C."/>
            <person name="Du R."/>
            <person name="Wang X."/>
            <person name="Sun T."/>
            <person name="Guo L."/>
            <person name="Liang H."/>
            <person name="Lu P."/>
            <person name="Wu Y."/>
            <person name="Zhang Z."/>
            <person name="Ro D.K."/>
            <person name="Shang Y."/>
            <person name="Huang S."/>
            <person name="Yan J."/>
        </authorList>
    </citation>
    <scope>NUCLEOTIDE SEQUENCE [LARGE SCALE GENOMIC DNA]</scope>
    <source>
        <strain evidence="10">Ta-2019</strain>
    </source>
</reference>
<gene>
    <name evidence="10" type="ORF">KI387_002262</name>
</gene>
<dbReference type="InterPro" id="IPR055282">
    <property type="entry name" value="PPI1-4"/>
</dbReference>
<evidence type="ECO:0000256" key="7">
    <source>
        <dbReference type="ARBA" id="ARBA00038080"/>
    </source>
</evidence>
<keyword evidence="11" id="KW-1185">Reference proteome</keyword>
<evidence type="ECO:0000256" key="2">
    <source>
        <dbReference type="ARBA" id="ARBA00022475"/>
    </source>
</evidence>
<evidence type="ECO:0008006" key="12">
    <source>
        <dbReference type="Google" id="ProtNLM"/>
    </source>
</evidence>
<feature type="compositionally biased region" description="Basic and acidic residues" evidence="9">
    <location>
        <begin position="465"/>
        <end position="508"/>
    </location>
</feature>
<dbReference type="OMA" id="RDKAYEN"/>
<comment type="similarity">
    <text evidence="7">Belongs to the plant Proton pump-interactor protein family.</text>
</comment>
<feature type="compositionally biased region" description="Basic residues" evidence="9">
    <location>
        <begin position="579"/>
        <end position="589"/>
    </location>
</feature>
<feature type="compositionally biased region" description="Acidic residues" evidence="9">
    <location>
        <begin position="548"/>
        <end position="557"/>
    </location>
</feature>
<accession>A0AA38LNG7</accession>
<feature type="compositionally biased region" description="Basic and acidic residues" evidence="9">
    <location>
        <begin position="558"/>
        <end position="578"/>
    </location>
</feature>
<dbReference type="GO" id="GO:0005886">
    <property type="term" value="C:plasma membrane"/>
    <property type="evidence" value="ECO:0007669"/>
    <property type="project" value="UniProtKB-SubCell"/>
</dbReference>
<comment type="caution">
    <text evidence="10">The sequence shown here is derived from an EMBL/GenBank/DDBJ whole genome shotgun (WGS) entry which is preliminary data.</text>
</comment>
<dbReference type="AlphaFoldDB" id="A0AA38LNG7"/>
<evidence type="ECO:0000256" key="1">
    <source>
        <dbReference type="ARBA" id="ARBA00004162"/>
    </source>
</evidence>
<dbReference type="Proteomes" id="UP000824469">
    <property type="component" value="Unassembled WGS sequence"/>
</dbReference>
<name>A0AA38LNG7_TAXCH</name>
<keyword evidence="6" id="KW-0472">Membrane</keyword>
<keyword evidence="5 8" id="KW-0175">Coiled coil</keyword>
<evidence type="ECO:0000256" key="8">
    <source>
        <dbReference type="SAM" id="Coils"/>
    </source>
</evidence>
<keyword evidence="4" id="KW-1133">Transmembrane helix</keyword>
<evidence type="ECO:0000256" key="5">
    <source>
        <dbReference type="ARBA" id="ARBA00023054"/>
    </source>
</evidence>
<keyword evidence="3" id="KW-0812">Transmembrane</keyword>
<evidence type="ECO:0000313" key="10">
    <source>
        <dbReference type="EMBL" id="KAH9330154.1"/>
    </source>
</evidence>